<proteinExistence type="predicted"/>
<evidence type="ECO:0000313" key="2">
    <source>
        <dbReference type="Proteomes" id="UP001385951"/>
    </source>
</evidence>
<dbReference type="Proteomes" id="UP001385951">
    <property type="component" value="Unassembled WGS sequence"/>
</dbReference>
<evidence type="ECO:0000313" key="1">
    <source>
        <dbReference type="EMBL" id="KAK7688663.1"/>
    </source>
</evidence>
<protein>
    <submittedName>
        <fullName evidence="1">Uncharacterized protein</fullName>
    </submittedName>
</protein>
<accession>A0AAW0G5T1</accession>
<name>A0AAW0G5T1_9APHY</name>
<organism evidence="1 2">
    <name type="scientific">Cerrena zonata</name>
    <dbReference type="NCBI Taxonomy" id="2478898"/>
    <lineage>
        <taxon>Eukaryota</taxon>
        <taxon>Fungi</taxon>
        <taxon>Dikarya</taxon>
        <taxon>Basidiomycota</taxon>
        <taxon>Agaricomycotina</taxon>
        <taxon>Agaricomycetes</taxon>
        <taxon>Polyporales</taxon>
        <taxon>Cerrenaceae</taxon>
        <taxon>Cerrena</taxon>
    </lineage>
</organism>
<reference evidence="1 2" key="1">
    <citation type="submission" date="2022-09" db="EMBL/GenBank/DDBJ databases">
        <authorList>
            <person name="Palmer J.M."/>
        </authorList>
    </citation>
    <scope>NUCLEOTIDE SEQUENCE [LARGE SCALE GENOMIC DNA]</scope>
    <source>
        <strain evidence="1 2">DSM 7382</strain>
    </source>
</reference>
<sequence length="129" mass="14784">MNVDVVFSSITEHLRVYFTLNFPLLARCHHPTISHLCADAFHSFPLASWIPDASYLRPFCVHFASVLFPHCVDMRMTSSVPSVKFRTVVMRIGPPTCSMTSPTLVLGRRMLRLWPHNILFHSNPYVDDL</sequence>
<dbReference type="AlphaFoldDB" id="A0AAW0G5T1"/>
<dbReference type="EMBL" id="JASBNA010000010">
    <property type="protein sequence ID" value="KAK7688663.1"/>
    <property type="molecule type" value="Genomic_DNA"/>
</dbReference>
<keyword evidence="2" id="KW-1185">Reference proteome</keyword>
<gene>
    <name evidence="1" type="ORF">QCA50_008201</name>
</gene>
<comment type="caution">
    <text evidence="1">The sequence shown here is derived from an EMBL/GenBank/DDBJ whole genome shotgun (WGS) entry which is preliminary data.</text>
</comment>